<evidence type="ECO:0000256" key="2">
    <source>
        <dbReference type="ARBA" id="ARBA00023157"/>
    </source>
</evidence>
<keyword evidence="3" id="KW-0732">Signal</keyword>
<evidence type="ECO:0000256" key="1">
    <source>
        <dbReference type="ARBA" id="ARBA00008455"/>
    </source>
</evidence>
<dbReference type="GO" id="GO:0008234">
    <property type="term" value="F:cysteine-type peptidase activity"/>
    <property type="evidence" value="ECO:0007669"/>
    <property type="project" value="InterPro"/>
</dbReference>
<feature type="domain" description="Cathepsin propeptide inhibitor" evidence="5">
    <location>
        <begin position="48"/>
        <end position="104"/>
    </location>
</feature>
<keyword evidence="7" id="KW-1185">Reference proteome</keyword>
<protein>
    <submittedName>
        <fullName evidence="6">Cathepsin H</fullName>
    </submittedName>
</protein>
<dbReference type="AlphaFoldDB" id="A0A2P6NDD2"/>
<dbReference type="InterPro" id="IPR038765">
    <property type="entry name" value="Papain-like_cys_pep_sf"/>
</dbReference>
<dbReference type="SUPFAM" id="SSF54001">
    <property type="entry name" value="Cysteine proteinases"/>
    <property type="match status" value="1"/>
</dbReference>
<sequence>MSKLLFFAVVAVLAFAALSVTADDEPWWRKPIDAVNDLHPSNATKSEFLRWVKTHAKKYHLSELETRFNLWKKKVHRVWEINNNSTKTWKAGLNDLSAHTKEELKNLLGAISVPPVDNSTKTPVFNKRYAPDWIDWSQRGAVASVKDQGGCGSCWAFSAAAALEGGRAIAGHGIMDLSPQHIMNCGGLGACNGGDPLGAIRWGSHNIGSWGDVPYVGSQQGCWGVNSQVQCNGYVESRSGNDGDAVNVIAGGPTSICFNPVSDFFSYKSGVFGEYCPHECNHAVLAVGYAPNCQNTGRDCYIIKNQWGTGWGSGGYFLMERGSDMCGIADYLGRPDQC</sequence>
<dbReference type="InterPro" id="IPR000668">
    <property type="entry name" value="Peptidase_C1A_C"/>
</dbReference>
<dbReference type="OrthoDB" id="10259130at2759"/>
<keyword evidence="2" id="KW-1015">Disulfide bond</keyword>
<organism evidence="6 7">
    <name type="scientific">Planoprotostelium fungivorum</name>
    <dbReference type="NCBI Taxonomy" id="1890364"/>
    <lineage>
        <taxon>Eukaryota</taxon>
        <taxon>Amoebozoa</taxon>
        <taxon>Evosea</taxon>
        <taxon>Variosea</taxon>
        <taxon>Cavosteliida</taxon>
        <taxon>Cavosteliaceae</taxon>
        <taxon>Planoprotostelium</taxon>
    </lineage>
</organism>
<dbReference type="PROSITE" id="PS00139">
    <property type="entry name" value="THIOL_PROTEASE_CYS"/>
    <property type="match status" value="1"/>
</dbReference>
<dbReference type="InParanoid" id="A0A2P6NDD2"/>
<proteinExistence type="inferred from homology"/>
<dbReference type="InterPro" id="IPR000169">
    <property type="entry name" value="Pept_cys_AS"/>
</dbReference>
<evidence type="ECO:0000259" key="5">
    <source>
        <dbReference type="SMART" id="SM00848"/>
    </source>
</evidence>
<dbReference type="SMART" id="SM00848">
    <property type="entry name" value="Inhibitor_I29"/>
    <property type="match status" value="1"/>
</dbReference>
<dbReference type="Gene3D" id="3.90.70.10">
    <property type="entry name" value="Cysteine proteinases"/>
    <property type="match status" value="1"/>
</dbReference>
<dbReference type="PRINTS" id="PR00705">
    <property type="entry name" value="PAPAIN"/>
</dbReference>
<evidence type="ECO:0000256" key="3">
    <source>
        <dbReference type="SAM" id="SignalP"/>
    </source>
</evidence>
<feature type="domain" description="Peptidase C1A papain C-terminal" evidence="4">
    <location>
        <begin position="130"/>
        <end position="336"/>
    </location>
</feature>
<gene>
    <name evidence="6" type="ORF">PROFUN_10531</name>
</gene>
<dbReference type="Pfam" id="PF08246">
    <property type="entry name" value="Inhibitor_I29"/>
    <property type="match status" value="1"/>
</dbReference>
<dbReference type="PANTHER" id="PTHR12411">
    <property type="entry name" value="CYSTEINE PROTEASE FAMILY C1-RELATED"/>
    <property type="match status" value="1"/>
</dbReference>
<dbReference type="EMBL" id="MDYQ01000113">
    <property type="protein sequence ID" value="PRP81959.1"/>
    <property type="molecule type" value="Genomic_DNA"/>
</dbReference>
<reference evidence="6 7" key="1">
    <citation type="journal article" date="2018" name="Genome Biol. Evol.">
        <title>Multiple Roots of Fruiting Body Formation in Amoebozoa.</title>
        <authorList>
            <person name="Hillmann F."/>
            <person name="Forbes G."/>
            <person name="Novohradska S."/>
            <person name="Ferling I."/>
            <person name="Riege K."/>
            <person name="Groth M."/>
            <person name="Westermann M."/>
            <person name="Marz M."/>
            <person name="Spaller T."/>
            <person name="Winckler T."/>
            <person name="Schaap P."/>
            <person name="Glockner G."/>
        </authorList>
    </citation>
    <scope>NUCLEOTIDE SEQUENCE [LARGE SCALE GENOMIC DNA]</scope>
    <source>
        <strain evidence="6 7">Jena</strain>
    </source>
</reference>
<dbReference type="STRING" id="1890364.A0A2P6NDD2"/>
<dbReference type="Proteomes" id="UP000241769">
    <property type="component" value="Unassembled WGS sequence"/>
</dbReference>
<comment type="caution">
    <text evidence="6">The sequence shown here is derived from an EMBL/GenBank/DDBJ whole genome shotgun (WGS) entry which is preliminary data.</text>
</comment>
<dbReference type="GO" id="GO:0006508">
    <property type="term" value="P:proteolysis"/>
    <property type="evidence" value="ECO:0007669"/>
    <property type="project" value="InterPro"/>
</dbReference>
<dbReference type="InterPro" id="IPR039417">
    <property type="entry name" value="Peptidase_C1A_papain-like"/>
</dbReference>
<dbReference type="InterPro" id="IPR013128">
    <property type="entry name" value="Peptidase_C1A"/>
</dbReference>
<evidence type="ECO:0000259" key="4">
    <source>
        <dbReference type="SMART" id="SM00645"/>
    </source>
</evidence>
<name>A0A2P6NDD2_9EUKA</name>
<comment type="similarity">
    <text evidence="1">Belongs to the peptidase C1 family.</text>
</comment>
<accession>A0A2P6NDD2</accession>
<dbReference type="InterPro" id="IPR013201">
    <property type="entry name" value="Prot_inhib_I29"/>
</dbReference>
<feature type="chain" id="PRO_5018622952" evidence="3">
    <location>
        <begin position="23"/>
        <end position="338"/>
    </location>
</feature>
<dbReference type="CDD" id="cd02248">
    <property type="entry name" value="Peptidase_C1A"/>
    <property type="match status" value="1"/>
</dbReference>
<evidence type="ECO:0000313" key="6">
    <source>
        <dbReference type="EMBL" id="PRP81959.1"/>
    </source>
</evidence>
<dbReference type="SMART" id="SM00645">
    <property type="entry name" value="Pept_C1"/>
    <property type="match status" value="1"/>
</dbReference>
<evidence type="ECO:0000313" key="7">
    <source>
        <dbReference type="Proteomes" id="UP000241769"/>
    </source>
</evidence>
<feature type="signal peptide" evidence="3">
    <location>
        <begin position="1"/>
        <end position="22"/>
    </location>
</feature>
<dbReference type="Pfam" id="PF00112">
    <property type="entry name" value="Peptidase_C1"/>
    <property type="match status" value="1"/>
</dbReference>